<dbReference type="Pfam" id="PF00023">
    <property type="entry name" value="Ank"/>
    <property type="match status" value="2"/>
</dbReference>
<dbReference type="Gene3D" id="1.25.40.20">
    <property type="entry name" value="Ankyrin repeat-containing domain"/>
    <property type="match status" value="4"/>
</dbReference>
<evidence type="ECO:0000256" key="5">
    <source>
        <dbReference type="ARBA" id="ARBA00023043"/>
    </source>
</evidence>
<dbReference type="InterPro" id="IPR000433">
    <property type="entry name" value="Znf_ZZ"/>
</dbReference>
<reference evidence="10" key="1">
    <citation type="journal article" date="2014" name="Genome Announc.">
        <title>Draft genome sequence of Colletotrichum sublineola, a destructive pathogen of cultivated sorghum.</title>
        <authorList>
            <person name="Baroncelli R."/>
            <person name="Sanz-Martin J.M."/>
            <person name="Rech G.E."/>
            <person name="Sukno S.A."/>
            <person name="Thon M.R."/>
        </authorList>
    </citation>
    <scope>NUCLEOTIDE SEQUENCE [LARGE SCALE GENOMIC DNA]</scope>
    <source>
        <strain evidence="10">TX430BB</strain>
    </source>
</reference>
<keyword evidence="2" id="KW-0677">Repeat</keyword>
<dbReference type="EMBL" id="JMSE01001491">
    <property type="protein sequence ID" value="KDN60633.1"/>
    <property type="molecule type" value="Genomic_DNA"/>
</dbReference>
<evidence type="ECO:0000256" key="6">
    <source>
        <dbReference type="PROSITE-ProRule" id="PRU00023"/>
    </source>
</evidence>
<feature type="region of interest" description="Disordered" evidence="7">
    <location>
        <begin position="294"/>
        <end position="328"/>
    </location>
</feature>
<feature type="repeat" description="ANK" evidence="6">
    <location>
        <begin position="1266"/>
        <end position="1298"/>
    </location>
</feature>
<dbReference type="Gene3D" id="3.30.60.90">
    <property type="match status" value="1"/>
</dbReference>
<dbReference type="eggNOG" id="KOG4177">
    <property type="taxonomic scope" value="Eukaryota"/>
</dbReference>
<proteinExistence type="predicted"/>
<dbReference type="OrthoDB" id="341259at2759"/>
<evidence type="ECO:0000256" key="1">
    <source>
        <dbReference type="ARBA" id="ARBA00022723"/>
    </source>
</evidence>
<dbReference type="InterPro" id="IPR002110">
    <property type="entry name" value="Ankyrin_rpt"/>
</dbReference>
<feature type="repeat" description="ANK" evidence="6">
    <location>
        <begin position="1096"/>
        <end position="1128"/>
    </location>
</feature>
<dbReference type="InterPro" id="IPR036770">
    <property type="entry name" value="Ankyrin_rpt-contain_sf"/>
</dbReference>
<dbReference type="Pfam" id="PF12796">
    <property type="entry name" value="Ank_2"/>
    <property type="match status" value="5"/>
</dbReference>
<keyword evidence="5 6" id="KW-0040">ANK repeat</keyword>
<keyword evidence="10" id="KW-1185">Reference proteome</keyword>
<dbReference type="SMART" id="SM00248">
    <property type="entry name" value="ANK"/>
    <property type="match status" value="21"/>
</dbReference>
<evidence type="ECO:0000256" key="7">
    <source>
        <dbReference type="SAM" id="MobiDB-lite"/>
    </source>
</evidence>
<evidence type="ECO:0000256" key="4">
    <source>
        <dbReference type="ARBA" id="ARBA00022833"/>
    </source>
</evidence>
<evidence type="ECO:0000313" key="9">
    <source>
        <dbReference type="EMBL" id="KDN60633.1"/>
    </source>
</evidence>
<dbReference type="PROSITE" id="PS50088">
    <property type="entry name" value="ANK_REPEAT"/>
    <property type="match status" value="8"/>
</dbReference>
<dbReference type="Pfam" id="PF00569">
    <property type="entry name" value="ZZ"/>
    <property type="match status" value="1"/>
</dbReference>
<dbReference type="PROSITE" id="PS50297">
    <property type="entry name" value="ANK_REP_REGION"/>
    <property type="match status" value="7"/>
</dbReference>
<dbReference type="InterPro" id="IPR043145">
    <property type="entry name" value="Znf_ZZ_sf"/>
</dbReference>
<feature type="compositionally biased region" description="Basic and acidic residues" evidence="7">
    <location>
        <begin position="1917"/>
        <end position="1939"/>
    </location>
</feature>
<evidence type="ECO:0000256" key="2">
    <source>
        <dbReference type="ARBA" id="ARBA00022737"/>
    </source>
</evidence>
<dbReference type="HOGENOM" id="CLU_001836_1_0_1"/>
<dbReference type="GO" id="GO:0008270">
    <property type="term" value="F:zinc ion binding"/>
    <property type="evidence" value="ECO:0007669"/>
    <property type="project" value="UniProtKB-KW"/>
</dbReference>
<feature type="region of interest" description="Disordered" evidence="7">
    <location>
        <begin position="1913"/>
        <end position="1962"/>
    </location>
</feature>
<feature type="region of interest" description="Disordered" evidence="7">
    <location>
        <begin position="1"/>
        <end position="37"/>
    </location>
</feature>
<feature type="repeat" description="ANK" evidence="6">
    <location>
        <begin position="1661"/>
        <end position="1693"/>
    </location>
</feature>
<dbReference type="OMA" id="VRFWAEH"/>
<dbReference type="SUPFAM" id="SSF48403">
    <property type="entry name" value="Ankyrin repeat"/>
    <property type="match status" value="3"/>
</dbReference>
<dbReference type="SUPFAM" id="SSF57850">
    <property type="entry name" value="RING/U-box"/>
    <property type="match status" value="1"/>
</dbReference>
<feature type="repeat" description="ANK" evidence="6">
    <location>
        <begin position="1694"/>
        <end position="1730"/>
    </location>
</feature>
<dbReference type="CDD" id="cd02249">
    <property type="entry name" value="ZZ"/>
    <property type="match status" value="1"/>
</dbReference>
<feature type="compositionally biased region" description="Acidic residues" evidence="7">
    <location>
        <begin position="22"/>
        <end position="32"/>
    </location>
</feature>
<evidence type="ECO:0000256" key="3">
    <source>
        <dbReference type="ARBA" id="ARBA00022771"/>
    </source>
</evidence>
<dbReference type="SMART" id="SM00291">
    <property type="entry name" value="ZnF_ZZ"/>
    <property type="match status" value="1"/>
</dbReference>
<feature type="repeat" description="ANK" evidence="6">
    <location>
        <begin position="1442"/>
        <end position="1474"/>
    </location>
</feature>
<feature type="repeat" description="ANK" evidence="6">
    <location>
        <begin position="1129"/>
        <end position="1161"/>
    </location>
</feature>
<feature type="domain" description="ZZ-type" evidence="8">
    <location>
        <begin position="1856"/>
        <end position="1899"/>
    </location>
</feature>
<keyword evidence="1" id="KW-0479">Metal-binding</keyword>
<organism evidence="9 10">
    <name type="scientific">Colletotrichum sublineola</name>
    <name type="common">Sorghum anthracnose fungus</name>
    <dbReference type="NCBI Taxonomy" id="1173701"/>
    <lineage>
        <taxon>Eukaryota</taxon>
        <taxon>Fungi</taxon>
        <taxon>Dikarya</taxon>
        <taxon>Ascomycota</taxon>
        <taxon>Pezizomycotina</taxon>
        <taxon>Sordariomycetes</taxon>
        <taxon>Hypocreomycetidae</taxon>
        <taxon>Glomerellales</taxon>
        <taxon>Glomerellaceae</taxon>
        <taxon>Colletotrichum</taxon>
        <taxon>Colletotrichum graminicola species complex</taxon>
    </lineage>
</organism>
<feature type="compositionally biased region" description="Acidic residues" evidence="7">
    <location>
        <begin position="1950"/>
        <end position="1962"/>
    </location>
</feature>
<dbReference type="STRING" id="1173701.A0A066WUR5"/>
<keyword evidence="4" id="KW-0862">Zinc</keyword>
<feature type="repeat" description="ANK" evidence="6">
    <location>
        <begin position="1545"/>
        <end position="1577"/>
    </location>
</feature>
<accession>A0A066WUR5</accession>
<feature type="repeat" description="ANK" evidence="6">
    <location>
        <begin position="1303"/>
        <end position="1335"/>
    </location>
</feature>
<protein>
    <recommendedName>
        <fullName evidence="8">ZZ-type domain-containing protein</fullName>
    </recommendedName>
</protein>
<dbReference type="Proteomes" id="UP000027238">
    <property type="component" value="Unassembled WGS sequence"/>
</dbReference>
<feature type="compositionally biased region" description="Low complexity" evidence="7">
    <location>
        <begin position="1940"/>
        <end position="1949"/>
    </location>
</feature>
<feature type="compositionally biased region" description="Basic and acidic residues" evidence="7">
    <location>
        <begin position="304"/>
        <end position="328"/>
    </location>
</feature>
<evidence type="ECO:0000259" key="8">
    <source>
        <dbReference type="SMART" id="SM00291"/>
    </source>
</evidence>
<gene>
    <name evidence="9" type="ORF">CSUB01_04968</name>
</gene>
<evidence type="ECO:0000313" key="10">
    <source>
        <dbReference type="Proteomes" id="UP000027238"/>
    </source>
</evidence>
<dbReference type="PANTHER" id="PTHR24198">
    <property type="entry name" value="ANKYRIN REPEAT AND PROTEIN KINASE DOMAIN-CONTAINING PROTEIN"/>
    <property type="match status" value="1"/>
</dbReference>
<dbReference type="PANTHER" id="PTHR24198:SF165">
    <property type="entry name" value="ANKYRIN REPEAT-CONTAINING PROTEIN-RELATED"/>
    <property type="match status" value="1"/>
</dbReference>
<sequence>MDAPMGSMSEPRVAADNHDGGDEVSDIGDDVDTTNLSELSDRGTSVAFSLASRPVTPSFENESRELGLSAPGWFSDFTDYDVITVHGLRDNHSTMWKSKSGDSWLQERLFGGRFVRQLDFVYAIDDSARVFQPDGIEAESRNLLRLYAENRRGLPDTEVNRPIIWVCHDIGGIVVKKALIEASQAVFPSDFDDLETWQHMRETRGQIARLSTTIIFLGCPHKTDSIDVLEDELHTLMSLPGPDIESGLIRKIKNVALQVEDTNTRFLETKLLSRLVHISVFNLTSLLDLKAAKEKKPTGGTARGTDKSDANENGMREEDIAASSEKKPAFAAADISQTDHDGLAATKIDRHQDAESSSALVVSKEDTRHQGEITRPYFTELPIIRGSPFSRYTSCMYSTFEVHSRYRQAVIDHAALVRGDDDVHEGDSWVTEFRTRFEADYYSLKASHDLNDGQFALLSLTPPTRLPTVHRDPDAPEKPPFLDWILTHETFKRFDGRRGPGTLCIQGVEQDASRMPMVSQHLFTWYESERTMDFKEGDTNGGAAFYFQFDKSDSRRRSVKSMLALFLSETTWRMWAKPGEAPTTRRVFSSLEYYRSWSLPVLFNLFTDMRRCKEVEHFVIILGCFDQCVEEEERNWFLAKVLEHQSRTDSTYRLVITTSGQDRVFKDLHDGLRVISLEDLPAPLTGYAIDETGLDASGLRPYLRDVLQKRPVLHRLEKSLEEMIGQYQQEPRLGYIVLDWLRYFGRGLPIADITATVNNLRPATPQIVLSVLISTLPPSKQKTALAIFRWVKYAIEPMTIETLGHALAASAISDTSVLDIDYDQLRQDVTRMFSGAIVVEGRVLKFSHSPFYDTAIPDDDGDENPASVHGFSAEACLKYLVHHEVQQRYAKLSVDKYGGDILKKPLVLPGDDLLEYAVRFWAEHYRLSESYRPIELALEFFRSAEERNRWAEAYYLVSNPFTRIHRSYASPLPLIASLGLEDVMSQQVEEEEHSRWFQQDAWLAITEAARNGNEHIVHQLLKKVQPQESALQDAIVWATSSCNEGVLTELLKSIGSLDEFTWPESILSRAAASGLDSLVSALIKAGSNLDMRNVDTGEMAIHTAIAWGQKTVVKLLLDSKVDLSVRDDLGRTPLLLSVEFGQLEIVQMLLDAGASVHDKDESGVSVVNTAISNGEFEALERLFAAGADAGAVGSNEDSFELQPPLICAAGYGRLQCMRILLEHGADACADSKKGTPLYALCRFSGVAEGCRLLIGKGAEPNQFYTDKEMLLHRAMRTGDKEMVGLLIEKGAQVDAMDTYEDASLKTPLAFAISSYRLGMVEFLLEKGASVNYVPEGANAPLFTTAFSNVDIKIAELLLEHKADIHWQRADGWTAIHAAYDLPVYVALFLKHGADVDKMSDCGTVLMMSARWNFPDVLRLLLAHRPSPTLDLKFDYDPEDVYYGDTALTMAVRSGHHECANLLLEAGAELDDKLKDAKFVLQCAGPDDSEAAYKMMRDLLDRDTKADHVDDDEMNTALHGISSKTPVKILQTLVDLGAPVDSPNKYGTTPLEVALDKGNVAAARYLISKGARADVHVVHFGSFLHLVCQVQYPESETAFELFKLLLDAGADPNAAGPEPSRESLLHAVIRAPPLSERTRARIFLCLMQNTARPVNVNAPGGPRAFPVIAAAHGGHSDILEYLVRHGADVDVADALGRRAVHYVAAFGRWRSNTRAIRVLAKAGADMQAADRFGRTVLHFVAGTNDLDLFESVLKKLPKGYDVDVRDNDGWTPLMWACRISTHNPIIEKLVKTCGADIWPRSADGEWSALKLACFSGQAEDVKDLLQPPAHEREREGKDGSTQVWDSGFHDIPPAMYDYAGWGCDSCFVVTIGTRYKCTVCEDHDLCFKCFVARKDMHNEDHELKEYSLDGFVGQEHNGSLKESEMADEESNHGDGDKVGRGDSSSIGVGTDTDDDDDFDSEDE</sequence>
<name>A0A066WUR5_COLSU</name>
<comment type="caution">
    <text evidence="9">The sequence shown here is derived from an EMBL/GenBank/DDBJ whole genome shotgun (WGS) entry which is preliminary data.</text>
</comment>
<keyword evidence="3" id="KW-0863">Zinc-finger</keyword>